<feature type="compositionally biased region" description="Low complexity" evidence="1">
    <location>
        <begin position="405"/>
        <end position="425"/>
    </location>
</feature>
<comment type="caution">
    <text evidence="2">The sequence shown here is derived from an EMBL/GenBank/DDBJ whole genome shotgun (WGS) entry which is preliminary data.</text>
</comment>
<dbReference type="PANTHER" id="PTHR36034:SF2">
    <property type="entry name" value="EXPRESSED PROTEIN"/>
    <property type="match status" value="1"/>
</dbReference>
<protein>
    <submittedName>
        <fullName evidence="2">Uncharacterized protein</fullName>
    </submittedName>
</protein>
<gene>
    <name evidence="2" type="ORF">CJ030_MR7G017486</name>
</gene>
<organism evidence="2 3">
    <name type="scientific">Morella rubra</name>
    <name type="common">Chinese bayberry</name>
    <dbReference type="NCBI Taxonomy" id="262757"/>
    <lineage>
        <taxon>Eukaryota</taxon>
        <taxon>Viridiplantae</taxon>
        <taxon>Streptophyta</taxon>
        <taxon>Embryophyta</taxon>
        <taxon>Tracheophyta</taxon>
        <taxon>Spermatophyta</taxon>
        <taxon>Magnoliopsida</taxon>
        <taxon>eudicotyledons</taxon>
        <taxon>Gunneridae</taxon>
        <taxon>Pentapetalae</taxon>
        <taxon>rosids</taxon>
        <taxon>fabids</taxon>
        <taxon>Fagales</taxon>
        <taxon>Myricaceae</taxon>
        <taxon>Morella</taxon>
    </lineage>
</organism>
<accession>A0A6A1V3W6</accession>
<keyword evidence="3" id="KW-1185">Reference proteome</keyword>
<feature type="region of interest" description="Disordered" evidence="1">
    <location>
        <begin position="1"/>
        <end position="83"/>
    </location>
</feature>
<feature type="compositionally biased region" description="Polar residues" evidence="1">
    <location>
        <begin position="10"/>
        <end position="20"/>
    </location>
</feature>
<evidence type="ECO:0000256" key="1">
    <source>
        <dbReference type="SAM" id="MobiDB-lite"/>
    </source>
</evidence>
<reference evidence="2 3" key="1">
    <citation type="journal article" date="2019" name="Plant Biotechnol. J.">
        <title>The red bayberry genome and genetic basis of sex determination.</title>
        <authorList>
            <person name="Jia H.M."/>
            <person name="Jia H.J."/>
            <person name="Cai Q.L."/>
            <person name="Wang Y."/>
            <person name="Zhao H.B."/>
            <person name="Yang W.F."/>
            <person name="Wang G.Y."/>
            <person name="Li Y.H."/>
            <person name="Zhan D.L."/>
            <person name="Shen Y.T."/>
            <person name="Niu Q.F."/>
            <person name="Chang L."/>
            <person name="Qiu J."/>
            <person name="Zhao L."/>
            <person name="Xie H.B."/>
            <person name="Fu W.Y."/>
            <person name="Jin J."/>
            <person name="Li X.W."/>
            <person name="Jiao Y."/>
            <person name="Zhou C.C."/>
            <person name="Tu T."/>
            <person name="Chai C.Y."/>
            <person name="Gao J.L."/>
            <person name="Fan L.J."/>
            <person name="van de Weg E."/>
            <person name="Wang J.Y."/>
            <person name="Gao Z.S."/>
        </authorList>
    </citation>
    <scope>NUCLEOTIDE SEQUENCE [LARGE SCALE GENOMIC DNA]</scope>
    <source>
        <tissue evidence="2">Leaves</tissue>
    </source>
</reference>
<feature type="region of interest" description="Disordered" evidence="1">
    <location>
        <begin position="399"/>
        <end position="425"/>
    </location>
</feature>
<dbReference type="OrthoDB" id="1918650at2759"/>
<name>A0A6A1V3W6_9ROSI</name>
<dbReference type="EMBL" id="RXIC02000025">
    <property type="protein sequence ID" value="KAB1207331.1"/>
    <property type="molecule type" value="Genomic_DNA"/>
</dbReference>
<sequence>MNFLMRPAQNADSEQPSTHESPADMHHKTKPAATLEGLIAEDPYPQFSNVEDHDGGDVGVEGENDSVAGPSAENESSSGVKHSDVAEGEGFIAIPYTCRPLHALLHAEFNFKLSIELNGEGELPDNLNDAPDIYSLRRMDRSFVFPGEQVKILACLSAYKQDTEVITPFKLAAVMSKNGKGQSPQEQNGNMEDRTNLLSGDGQGPDGQELDKNGERLFKENIDPVKDVSDSESLLRMEDHKRQTEVLLQRFENSHFFVRFAESGESLWSKRSSPEKASESLEMNGQDSTANGTQKAAKSTTHLSAVIDRGNFDANFSGGVARNFLKCCSLSNGDIVVVLQVNVGVDFLHDPVIEVLQFEKYQDINLNLESQDNSVSANPDPCGSLLKWLLPLDNTLPPSRPLSPPLSSSSGIGISSQKPTFSSTSSSQLFSFSNFRSYSMSSLPQSTVPSPAPIKAASSKPSFDLEDWDQLSAQKPAKSQKPESEELLSFRGVALDRERFSVRCGLEGIYIPGRRWRRKLEIIQPVEIHSFAADCNTDDLICVQVKNISPAHTPDIVVYIDAITIIFEESSKDGPPSSLPIACIEAGNEHSLPNLALRRGEEHCFILKPATSMWKNLKVHGERSSQSSQLQAGNAASSLRLPSKTVEGKSSALTADQYAIMVSCRCNYTESRLFFKKPTNWRPRISRDFMISVASEMSGQSPASNGVAQLPVQVLTLQASNLTTEDLTLTVLAPASFTSPRSVVSLNSSPSSPMSPFVRFSEFTGRVSGDRSGSAMHRHSSVPFVSDNQKENGDGGARSVSSNERASSASDVVPGTGLGCTHLWLQSRVPLGCVPSQSTATIKLELLPLTDGIITLDTLQIDVKEKANALHIQAGEHVLKNETRTNYLNTPTHCHPQSLAFSCVVHWIVERFLSLIIQSSATVPASGCLVFQAFSICEGLVKVMVFLNTKVLTSAEVLTAIYSLA</sequence>
<dbReference type="PANTHER" id="PTHR36034">
    <property type="entry name" value="EXPRESSED PROTEIN"/>
    <property type="match status" value="1"/>
</dbReference>
<feature type="region of interest" description="Disordered" evidence="1">
    <location>
        <begin position="769"/>
        <end position="811"/>
    </location>
</feature>
<proteinExistence type="predicted"/>
<evidence type="ECO:0000313" key="2">
    <source>
        <dbReference type="EMBL" id="KAB1207331.1"/>
    </source>
</evidence>
<dbReference type="Proteomes" id="UP000516437">
    <property type="component" value="Chromosome 7"/>
</dbReference>
<feature type="compositionally biased region" description="Polar residues" evidence="1">
    <location>
        <begin position="281"/>
        <end position="297"/>
    </location>
</feature>
<feature type="region of interest" description="Disordered" evidence="1">
    <location>
        <begin position="177"/>
        <end position="212"/>
    </location>
</feature>
<dbReference type="AlphaFoldDB" id="A0A6A1V3W6"/>
<feature type="compositionally biased region" description="Low complexity" evidence="1">
    <location>
        <begin position="797"/>
        <end position="810"/>
    </location>
</feature>
<feature type="region of interest" description="Disordered" evidence="1">
    <location>
        <begin position="268"/>
        <end position="297"/>
    </location>
</feature>
<evidence type="ECO:0000313" key="3">
    <source>
        <dbReference type="Proteomes" id="UP000516437"/>
    </source>
</evidence>
<feature type="compositionally biased region" description="Polar residues" evidence="1">
    <location>
        <begin position="179"/>
        <end position="190"/>
    </location>
</feature>